<dbReference type="EMBL" id="CAJNIZ010045638">
    <property type="protein sequence ID" value="CAE7725726.1"/>
    <property type="molecule type" value="Genomic_DNA"/>
</dbReference>
<feature type="compositionally biased region" description="Low complexity" evidence="2">
    <location>
        <begin position="518"/>
        <end position="528"/>
    </location>
</feature>
<evidence type="ECO:0000259" key="5">
    <source>
        <dbReference type="Pfam" id="PF13205"/>
    </source>
</evidence>
<evidence type="ECO:0000256" key="1">
    <source>
        <dbReference type="ARBA" id="ARBA00022729"/>
    </source>
</evidence>
<keyword evidence="7" id="KW-1185">Reference proteome</keyword>
<dbReference type="Gene3D" id="1.10.287.110">
    <property type="entry name" value="DnaJ domain"/>
    <property type="match status" value="1"/>
</dbReference>
<feature type="domain" description="SbsA Ig-like" evidence="5">
    <location>
        <begin position="273"/>
        <end position="391"/>
    </location>
</feature>
<proteinExistence type="predicted"/>
<dbReference type="CDD" id="cd06257">
    <property type="entry name" value="DnaJ"/>
    <property type="match status" value="1"/>
</dbReference>
<evidence type="ECO:0000313" key="7">
    <source>
        <dbReference type="Proteomes" id="UP000649617"/>
    </source>
</evidence>
<feature type="signal peptide" evidence="4">
    <location>
        <begin position="1"/>
        <end position="32"/>
    </location>
</feature>
<evidence type="ECO:0000256" key="3">
    <source>
        <dbReference type="SAM" id="Phobius"/>
    </source>
</evidence>
<accession>A0A812XFZ9</accession>
<organism evidence="6 7">
    <name type="scientific">Symbiodinium pilosum</name>
    <name type="common">Dinoflagellate</name>
    <dbReference type="NCBI Taxonomy" id="2952"/>
    <lineage>
        <taxon>Eukaryota</taxon>
        <taxon>Sar</taxon>
        <taxon>Alveolata</taxon>
        <taxon>Dinophyceae</taxon>
        <taxon>Suessiales</taxon>
        <taxon>Symbiodiniaceae</taxon>
        <taxon>Symbiodinium</taxon>
    </lineage>
</organism>
<feature type="compositionally biased region" description="Polar residues" evidence="2">
    <location>
        <begin position="461"/>
        <end position="488"/>
    </location>
</feature>
<dbReference type="Pfam" id="PF13205">
    <property type="entry name" value="Big_5"/>
    <property type="match status" value="1"/>
</dbReference>
<dbReference type="Proteomes" id="UP000649617">
    <property type="component" value="Unassembled WGS sequence"/>
</dbReference>
<keyword evidence="1 4" id="KW-0732">Signal</keyword>
<keyword evidence="3" id="KW-1133">Transmembrane helix</keyword>
<dbReference type="SUPFAM" id="SSF46565">
    <property type="entry name" value="Chaperone J-domain"/>
    <property type="match status" value="1"/>
</dbReference>
<keyword evidence="3" id="KW-0472">Membrane</keyword>
<feature type="region of interest" description="Disordered" evidence="2">
    <location>
        <begin position="512"/>
        <end position="581"/>
    </location>
</feature>
<name>A0A812XFZ9_SYMPI</name>
<dbReference type="InterPro" id="IPR001623">
    <property type="entry name" value="DnaJ_domain"/>
</dbReference>
<evidence type="ECO:0000256" key="4">
    <source>
        <dbReference type="SAM" id="SignalP"/>
    </source>
</evidence>
<dbReference type="AlphaFoldDB" id="A0A812XFZ9"/>
<evidence type="ECO:0000313" key="6">
    <source>
        <dbReference type="EMBL" id="CAE7725726.1"/>
    </source>
</evidence>
<feature type="transmembrane region" description="Helical" evidence="3">
    <location>
        <begin position="411"/>
        <end position="437"/>
    </location>
</feature>
<feature type="region of interest" description="Disordered" evidence="2">
    <location>
        <begin position="451"/>
        <end position="492"/>
    </location>
</feature>
<dbReference type="InterPro" id="IPR032812">
    <property type="entry name" value="SbsA_Ig"/>
</dbReference>
<protein>
    <recommendedName>
        <fullName evidence="5">SbsA Ig-like domain-containing protein</fullName>
    </recommendedName>
</protein>
<reference evidence="6" key="1">
    <citation type="submission" date="2021-02" db="EMBL/GenBank/DDBJ databases">
        <authorList>
            <person name="Dougan E. K."/>
            <person name="Rhodes N."/>
            <person name="Thang M."/>
            <person name="Chan C."/>
        </authorList>
    </citation>
    <scope>NUCLEOTIDE SEQUENCE</scope>
</reference>
<gene>
    <name evidence="6" type="ORF">SPIL2461_LOCUS20757</name>
</gene>
<dbReference type="InterPro" id="IPR036869">
    <property type="entry name" value="J_dom_sf"/>
</dbReference>
<sequence>MAMYWDSSHFASRRTRLQRRLALLLLVQEAAASNRRFRGLQEAASTTVTTTRTTDPCPSATTACECAAGLVCVWKPYAQGGGVCENIGTQGAIDCFLCPQQEHCATITCPGIMSACSCAASAGCAWDDLAYGCVSSLVSSTSCTACPTQAGCDVDPPQLVSYFPQPGGSHSTGSDLRVVLRFSKTIKWCSASSLADDVSFWCAGSVNEQNVPRMHAQISSRSLTIDMSWYLSTIQLESARTCGIEIQPGSICGEDDVRFTGLSRQGYSFQLLDTNPPMLIDFDPNSMSVAVPLDGAVNLLWSEPVVLTSGDLRATLSRLEVDSTGATTAVQSTPIDLKAPSAEIVSSSLLRIHLDSLLRAGKTYTLELPAGAVTDLAGNPSADLPAQAYNFRAATDGGGLISTQTTASSTAVGVVILVVSLTVFCTLAAGIGVVKLWRSNATKLKAYLPKEGARRVPARSTPISTTVPDSSKPTTTYSYTAEKSTASSPFAEEKARAETAYRSAAAAAERLGKDAGAEAKPAPNAAWAQRPTSKTGPSPKVHPGREGFNAGRSRRSSPPPEGSAGGGSKAPASAPVPETNLSPEVKAVEKRLHDTMDQPIAARRKLFKELLVEYHPDKNSSAHAKEVFQYVNNARSWFLVES</sequence>
<keyword evidence="3" id="KW-0812">Transmembrane</keyword>
<feature type="chain" id="PRO_5032505451" description="SbsA Ig-like domain-containing protein" evidence="4">
    <location>
        <begin position="33"/>
        <end position="642"/>
    </location>
</feature>
<evidence type="ECO:0000256" key="2">
    <source>
        <dbReference type="SAM" id="MobiDB-lite"/>
    </source>
</evidence>
<dbReference type="OrthoDB" id="428386at2759"/>
<comment type="caution">
    <text evidence="6">The sequence shown here is derived from an EMBL/GenBank/DDBJ whole genome shotgun (WGS) entry which is preliminary data.</text>
</comment>